<keyword evidence="1" id="KW-0812">Transmembrane</keyword>
<organism evidence="2 3">
    <name type="scientific">Candidatus Magasanikbacteria bacterium GW2011_GWA2_42_32</name>
    <dbReference type="NCBI Taxonomy" id="1619039"/>
    <lineage>
        <taxon>Bacteria</taxon>
        <taxon>Candidatus Magasanikiibacteriota</taxon>
    </lineage>
</organism>
<keyword evidence="1" id="KW-0472">Membrane</keyword>
<keyword evidence="1" id="KW-1133">Transmembrane helix</keyword>
<proteinExistence type="predicted"/>
<dbReference type="Proteomes" id="UP000034837">
    <property type="component" value="Unassembled WGS sequence"/>
</dbReference>
<dbReference type="EMBL" id="LCDO01000003">
    <property type="protein sequence ID" value="KKS57125.1"/>
    <property type="molecule type" value="Genomic_DNA"/>
</dbReference>
<gene>
    <name evidence="2" type="ORF">UV20_C0003G0067</name>
</gene>
<dbReference type="AlphaFoldDB" id="A0A0G1A7W4"/>
<feature type="transmembrane region" description="Helical" evidence="1">
    <location>
        <begin position="24"/>
        <end position="45"/>
    </location>
</feature>
<evidence type="ECO:0000313" key="3">
    <source>
        <dbReference type="Proteomes" id="UP000034837"/>
    </source>
</evidence>
<evidence type="ECO:0000313" key="2">
    <source>
        <dbReference type="EMBL" id="KKS57125.1"/>
    </source>
</evidence>
<name>A0A0G1A7W4_9BACT</name>
<protein>
    <submittedName>
        <fullName evidence="2">Uncharacterized protein</fullName>
    </submittedName>
</protein>
<comment type="caution">
    <text evidence="2">The sequence shown here is derived from an EMBL/GenBank/DDBJ whole genome shotgun (WGS) entry which is preliminary data.</text>
</comment>
<sequence length="68" mass="7738">MNKFFYSFSPNERIYGTYIRKILLLQYTLILNGGQGAMPAAFFLIPSHSKNSKIKKPTKEPAEEKAKA</sequence>
<accession>A0A0G1A7W4</accession>
<evidence type="ECO:0000256" key="1">
    <source>
        <dbReference type="SAM" id="Phobius"/>
    </source>
</evidence>
<reference evidence="2 3" key="1">
    <citation type="journal article" date="2015" name="Nature">
        <title>rRNA introns, odd ribosomes, and small enigmatic genomes across a large radiation of phyla.</title>
        <authorList>
            <person name="Brown C.T."/>
            <person name="Hug L.A."/>
            <person name="Thomas B.C."/>
            <person name="Sharon I."/>
            <person name="Castelle C.J."/>
            <person name="Singh A."/>
            <person name="Wilkins M.J."/>
            <person name="Williams K.H."/>
            <person name="Banfield J.F."/>
        </authorList>
    </citation>
    <scope>NUCLEOTIDE SEQUENCE [LARGE SCALE GENOMIC DNA]</scope>
</reference>